<protein>
    <submittedName>
        <fullName evidence="8">Membrane protein</fullName>
    </submittedName>
</protein>
<dbReference type="CDD" id="cd06550">
    <property type="entry name" value="TM_ABC_iron-siderophores_like"/>
    <property type="match status" value="1"/>
</dbReference>
<evidence type="ECO:0000256" key="5">
    <source>
        <dbReference type="ARBA" id="ARBA00023136"/>
    </source>
</evidence>
<reference evidence="8 9" key="1">
    <citation type="submission" date="2014-01" db="EMBL/GenBank/DDBJ databases">
        <title>Genome sequence determination for a cystic fibrosis isolate, Inquilinus limosus.</title>
        <authorList>
            <person name="Pino M."/>
            <person name="Di Conza J."/>
            <person name="Gutkind G."/>
        </authorList>
    </citation>
    <scope>NUCLEOTIDE SEQUENCE [LARGE SCALE GENOMIC DNA]</scope>
    <source>
        <strain evidence="8 9">MP06</strain>
    </source>
</reference>
<dbReference type="GO" id="GO:0071281">
    <property type="term" value="P:cellular response to iron ion"/>
    <property type="evidence" value="ECO:0007669"/>
    <property type="project" value="UniProtKB-ARBA"/>
</dbReference>
<name>A0A0A0DE65_9PROT</name>
<dbReference type="FunFam" id="1.10.3470.10:FF:000003">
    <property type="entry name" value="Iron ABC transporter permease SitD"/>
    <property type="match status" value="1"/>
</dbReference>
<dbReference type="PANTHER" id="PTHR30477:SF13">
    <property type="entry name" value="IRON TRANSPORT SYSTEM MEMBRANE PROTEIN HI_0360-RELATED"/>
    <property type="match status" value="1"/>
</dbReference>
<comment type="caution">
    <text evidence="8">The sequence shown here is derived from an EMBL/GenBank/DDBJ whole genome shotgun (WGS) entry which is preliminary data.</text>
</comment>
<evidence type="ECO:0000256" key="6">
    <source>
        <dbReference type="RuleBase" id="RU003943"/>
    </source>
</evidence>
<feature type="transmembrane region" description="Helical" evidence="7">
    <location>
        <begin position="251"/>
        <end position="268"/>
    </location>
</feature>
<evidence type="ECO:0000256" key="7">
    <source>
        <dbReference type="SAM" id="Phobius"/>
    </source>
</evidence>
<dbReference type="PANTHER" id="PTHR30477">
    <property type="entry name" value="ABC-TRANSPORTER METAL-BINDING PROTEIN"/>
    <property type="match status" value="1"/>
</dbReference>
<evidence type="ECO:0000256" key="1">
    <source>
        <dbReference type="ARBA" id="ARBA00004141"/>
    </source>
</evidence>
<dbReference type="EMBL" id="JANX01000037">
    <property type="protein sequence ID" value="KGM35287.1"/>
    <property type="molecule type" value="Genomic_DNA"/>
</dbReference>
<evidence type="ECO:0000256" key="2">
    <source>
        <dbReference type="ARBA" id="ARBA00008034"/>
    </source>
</evidence>
<dbReference type="GO" id="GO:0055085">
    <property type="term" value="P:transmembrane transport"/>
    <property type="evidence" value="ECO:0007669"/>
    <property type="project" value="InterPro"/>
</dbReference>
<sequence>MSLLEAAAEPLRHGFMVEAMLVAAFVGTVCAVLSCFVVLKGWALVGDAVSHAVLPGIILAYVAGLPMSLGAVASGMACVLSAGAIEARCRVKSDAVLGITFTGFLALGLVLLAETPSNVHFMHVLFGNLLGIEAADMVQTLAVGSVTLIAVLLLRKDLILFCFDPGQARVIGISPRRLELILLLLVAATIVAALQAVGVVLVMAMLVTPGCIGLLLADRFGRVMAAAVVSAVLSSVLGTLLSFWLDGATGPSIVVVQALLFALAFLFAPKKGLLRQAAAG</sequence>
<feature type="transmembrane region" description="Helical" evidence="7">
    <location>
        <begin position="178"/>
        <end position="194"/>
    </location>
</feature>
<comment type="similarity">
    <text evidence="2 6">Belongs to the ABC-3 integral membrane protein family.</text>
</comment>
<feature type="transmembrane region" description="Helical" evidence="7">
    <location>
        <begin position="95"/>
        <end position="113"/>
    </location>
</feature>
<comment type="subcellular location">
    <subcellularLocation>
        <location evidence="6">Cell membrane</location>
        <topology evidence="6">Multi-pass membrane protein</topology>
    </subcellularLocation>
    <subcellularLocation>
        <location evidence="1">Membrane</location>
        <topology evidence="1">Multi-pass membrane protein</topology>
    </subcellularLocation>
</comment>
<evidence type="ECO:0000256" key="4">
    <source>
        <dbReference type="ARBA" id="ARBA00022989"/>
    </source>
</evidence>
<dbReference type="InterPro" id="IPR037294">
    <property type="entry name" value="ABC_BtuC-like"/>
</dbReference>
<dbReference type="Pfam" id="PF00950">
    <property type="entry name" value="ABC-3"/>
    <property type="match status" value="1"/>
</dbReference>
<keyword evidence="3 6" id="KW-0812">Transmembrane</keyword>
<keyword evidence="5 7" id="KW-0472">Membrane</keyword>
<dbReference type="AlphaFoldDB" id="A0A0A0DE65"/>
<evidence type="ECO:0000313" key="9">
    <source>
        <dbReference type="Proteomes" id="UP000029995"/>
    </source>
</evidence>
<keyword evidence="6" id="KW-0813">Transport</keyword>
<evidence type="ECO:0000256" key="3">
    <source>
        <dbReference type="ARBA" id="ARBA00022692"/>
    </source>
</evidence>
<dbReference type="SUPFAM" id="SSF81345">
    <property type="entry name" value="ABC transporter involved in vitamin B12 uptake, BtuC"/>
    <property type="match status" value="1"/>
</dbReference>
<feature type="transmembrane region" description="Helical" evidence="7">
    <location>
        <begin position="21"/>
        <end position="45"/>
    </location>
</feature>
<accession>A0A0A0DE65</accession>
<feature type="transmembrane region" description="Helical" evidence="7">
    <location>
        <begin position="125"/>
        <end position="154"/>
    </location>
</feature>
<dbReference type="Gene3D" id="1.10.3470.10">
    <property type="entry name" value="ABC transporter involved in vitamin B12 uptake, BtuC"/>
    <property type="match status" value="1"/>
</dbReference>
<dbReference type="GO" id="GO:0043190">
    <property type="term" value="C:ATP-binding cassette (ABC) transporter complex"/>
    <property type="evidence" value="ECO:0007669"/>
    <property type="project" value="InterPro"/>
</dbReference>
<dbReference type="GO" id="GO:0010043">
    <property type="term" value="P:response to zinc ion"/>
    <property type="evidence" value="ECO:0007669"/>
    <property type="project" value="TreeGrafter"/>
</dbReference>
<organism evidence="8 9">
    <name type="scientific">Inquilinus limosus MP06</name>
    <dbReference type="NCBI Taxonomy" id="1398085"/>
    <lineage>
        <taxon>Bacteria</taxon>
        <taxon>Pseudomonadati</taxon>
        <taxon>Pseudomonadota</taxon>
        <taxon>Alphaproteobacteria</taxon>
        <taxon>Rhodospirillales</taxon>
        <taxon>Rhodospirillaceae</taxon>
        <taxon>Inquilinus</taxon>
    </lineage>
</organism>
<evidence type="ECO:0000313" key="8">
    <source>
        <dbReference type="EMBL" id="KGM35287.1"/>
    </source>
</evidence>
<keyword evidence="4 7" id="KW-1133">Transmembrane helix</keyword>
<feature type="transmembrane region" description="Helical" evidence="7">
    <location>
        <begin position="224"/>
        <end position="245"/>
    </location>
</feature>
<proteinExistence type="inferred from homology"/>
<dbReference type="Proteomes" id="UP000029995">
    <property type="component" value="Unassembled WGS sequence"/>
</dbReference>
<feature type="transmembrane region" description="Helical" evidence="7">
    <location>
        <begin position="57"/>
        <end position="83"/>
    </location>
</feature>
<dbReference type="InterPro" id="IPR001626">
    <property type="entry name" value="ABC_TroCD"/>
</dbReference>
<gene>
    <name evidence="8" type="ORF">P409_05440</name>
</gene>